<feature type="compositionally biased region" description="Polar residues" evidence="3">
    <location>
        <begin position="8"/>
        <end position="18"/>
    </location>
</feature>
<accession>A0A1E1WF19</accession>
<name>A0A1E1WF19_PECGO</name>
<feature type="region of interest" description="Disordered" evidence="3">
    <location>
        <begin position="197"/>
        <end position="245"/>
    </location>
</feature>
<feature type="non-terminal residue" evidence="5">
    <location>
        <position position="1"/>
    </location>
</feature>
<feature type="compositionally biased region" description="Basic and acidic residues" evidence="3">
    <location>
        <begin position="214"/>
        <end position="245"/>
    </location>
</feature>
<dbReference type="GO" id="GO:0006355">
    <property type="term" value="P:regulation of DNA-templated transcription"/>
    <property type="evidence" value="ECO:0007669"/>
    <property type="project" value="InterPro"/>
</dbReference>
<gene>
    <name evidence="5" type="ORF">g.6331</name>
</gene>
<feature type="compositionally biased region" description="Basic and acidic residues" evidence="3">
    <location>
        <begin position="61"/>
        <end position="80"/>
    </location>
</feature>
<sequence length="821" mass="93351">ARLERSGFVSNEDPSQLYGQGRYGQQKEAESYYENESEGSDGESSRRRVAEETRSLILKEFANRRKEKDKRDNKEDEAAKHSKCRAADSTGTKVNGLTVAGREGYMSLLRDALNHNLANMKNTEVPDRPLSRHDVEQCAVEMEYDAFSKSTVVSLYRRAMTKLISAVKACKDCLYPQLKTFEPKKRNTLGEFVKEFEEQRQQKTQQHGFITASELEKDNISSKNEDRPLSKADKETKRKANSFKRDPLQQTKLQSFFKKTSHESHSSDNSEEETLVIDECGKHNNNDSTLKLEENENVDSKCEKDIHDDTTLKIDEIDEHEKTDNDESPTKTFVINITLQGVPRKTKNNSVSEDIPNKKRKESTSEDIHEVINKPVSPLKKPTAKRKIKALFGESSDSDIEPEDINEVKMKSDKSTKVKTSQDETRKVKKEHHEAKKIKLEKDVPKKVKTEKHEHNRIKSDHSESKKVKQEKSEKEMKHVKRAHDSTPTKKDSRESKNKKEEKESTNTKEPKIKKEETSKRRKSHESSSKHTKTGEQKVPENPPGSAKSNTHSVKNSNSVFGELSDSDSEKELVIDDGTESHGKQGWGETRNTSNEIESSAADDINADEPAHSQPNSSNEINSSASIENLEIDDVKLDKAHKLSKEADKVLQELKQFSEMPPEPVVAVKPSPEKKPPTKMSPVTIKSSSKHISKESSKKSKLSLNNNKEKHKEDRKHKSHKSEKKDREKRKAGEETSSKKSDKVDVAGLVVKLLMPYYKKKKISSRDLFKITARHIVHQLLAIQVTEEAAIDMLLKKAFSKQVKIENESDLVVKLNLSNNM</sequence>
<feature type="compositionally biased region" description="Basic and acidic residues" evidence="3">
    <location>
        <begin position="406"/>
        <end position="539"/>
    </location>
</feature>
<evidence type="ECO:0000256" key="1">
    <source>
        <dbReference type="ARBA" id="ARBA00004123"/>
    </source>
</evidence>
<keyword evidence="2" id="KW-0539">Nucleus</keyword>
<feature type="compositionally biased region" description="Low complexity" evidence="3">
    <location>
        <begin position="616"/>
        <end position="628"/>
    </location>
</feature>
<organism evidence="5">
    <name type="scientific">Pectinophora gossypiella</name>
    <name type="common">Cotton pink bollworm</name>
    <name type="synonym">Depressaria gossypiella</name>
    <dbReference type="NCBI Taxonomy" id="13191"/>
    <lineage>
        <taxon>Eukaryota</taxon>
        <taxon>Metazoa</taxon>
        <taxon>Ecdysozoa</taxon>
        <taxon>Arthropoda</taxon>
        <taxon>Hexapoda</taxon>
        <taxon>Insecta</taxon>
        <taxon>Pterygota</taxon>
        <taxon>Neoptera</taxon>
        <taxon>Endopterygota</taxon>
        <taxon>Lepidoptera</taxon>
        <taxon>Glossata</taxon>
        <taxon>Ditrysia</taxon>
        <taxon>Gelechioidea</taxon>
        <taxon>Gelechiidae</taxon>
        <taxon>Apatetrinae</taxon>
        <taxon>Pectinophora</taxon>
    </lineage>
</organism>
<evidence type="ECO:0000256" key="2">
    <source>
        <dbReference type="ARBA" id="ARBA00023242"/>
    </source>
</evidence>
<feature type="compositionally biased region" description="Polar residues" evidence="3">
    <location>
        <begin position="547"/>
        <end position="560"/>
    </location>
</feature>
<dbReference type="OrthoDB" id="10261556at2759"/>
<feature type="compositionally biased region" description="Basic and acidic residues" evidence="3">
    <location>
        <begin position="43"/>
        <end position="54"/>
    </location>
</feature>
<feature type="compositionally biased region" description="Acidic residues" evidence="3">
    <location>
        <begin position="396"/>
        <end position="405"/>
    </location>
</feature>
<feature type="compositionally biased region" description="Basic residues" evidence="3">
    <location>
        <begin position="713"/>
        <end position="722"/>
    </location>
</feature>
<feature type="region of interest" description="Disordered" evidence="3">
    <location>
        <begin position="654"/>
        <end position="741"/>
    </location>
</feature>
<dbReference type="EMBL" id="GDQN01005466">
    <property type="protein sequence ID" value="JAT85588.1"/>
    <property type="molecule type" value="Transcribed_RNA"/>
</dbReference>
<evidence type="ECO:0000256" key="3">
    <source>
        <dbReference type="SAM" id="MobiDB-lite"/>
    </source>
</evidence>
<feature type="region of interest" description="Disordered" evidence="3">
    <location>
        <begin position="313"/>
        <end position="332"/>
    </location>
</feature>
<comment type="subcellular location">
    <subcellularLocation>
        <location evidence="1">Nucleus</location>
    </subcellularLocation>
</comment>
<feature type="compositionally biased region" description="Basic and acidic residues" evidence="3">
    <location>
        <begin position="568"/>
        <end position="583"/>
    </location>
</feature>
<feature type="domain" description="Set2 Rpb1 interacting" evidence="4">
    <location>
        <begin position="745"/>
        <end position="807"/>
    </location>
</feature>
<evidence type="ECO:0000313" key="5">
    <source>
        <dbReference type="EMBL" id="JAT85588.1"/>
    </source>
</evidence>
<proteinExistence type="predicted"/>
<feature type="region of interest" description="Disordered" evidence="3">
    <location>
        <begin position="1"/>
        <end position="87"/>
    </location>
</feature>
<dbReference type="AlphaFoldDB" id="A0A1E1WF19"/>
<dbReference type="Gene3D" id="6.10.250.3140">
    <property type="match status" value="1"/>
</dbReference>
<dbReference type="GO" id="GO:0005694">
    <property type="term" value="C:chromosome"/>
    <property type="evidence" value="ECO:0007669"/>
    <property type="project" value="InterPro"/>
</dbReference>
<feature type="region of interest" description="Disordered" evidence="3">
    <location>
        <begin position="343"/>
        <end position="628"/>
    </location>
</feature>
<protein>
    <recommendedName>
        <fullName evidence="4">Set2 Rpb1 interacting domain-containing protein</fullName>
    </recommendedName>
</protein>
<dbReference type="Pfam" id="PF08236">
    <property type="entry name" value="SRI"/>
    <property type="match status" value="1"/>
</dbReference>
<dbReference type="InterPro" id="IPR013257">
    <property type="entry name" value="SRI"/>
</dbReference>
<feature type="compositionally biased region" description="Basic and acidic residues" evidence="3">
    <location>
        <begin position="362"/>
        <end position="372"/>
    </location>
</feature>
<reference evidence="5" key="1">
    <citation type="submission" date="2015-09" db="EMBL/GenBank/DDBJ databases">
        <title>De novo assembly of Pectinophora gossypiella (Pink Bollworm) gut transcriptome.</title>
        <authorList>
            <person name="Tassone E.E."/>
        </authorList>
    </citation>
    <scope>NUCLEOTIDE SEQUENCE</scope>
</reference>
<evidence type="ECO:0000259" key="4">
    <source>
        <dbReference type="Pfam" id="PF08236"/>
    </source>
</evidence>
<feature type="compositionally biased region" description="Basic and acidic residues" evidence="3">
    <location>
        <begin position="723"/>
        <end position="741"/>
    </location>
</feature>
<feature type="compositionally biased region" description="Basic and acidic residues" evidence="3">
    <location>
        <begin position="313"/>
        <end position="329"/>
    </location>
</feature>
<feature type="compositionally biased region" description="Acidic residues" evidence="3">
    <location>
        <begin position="31"/>
        <end position="41"/>
    </location>
</feature>